<dbReference type="RefSeq" id="WP_345723496.1">
    <property type="nucleotide sequence ID" value="NZ_BAABRU010000013.1"/>
</dbReference>
<dbReference type="PANTHER" id="PTHR11603:SF147">
    <property type="entry name" value="MEMBRANE PROTEIN"/>
    <property type="match status" value="1"/>
</dbReference>
<keyword evidence="8" id="KW-1185">Reference proteome</keyword>
<dbReference type="Pfam" id="PF01938">
    <property type="entry name" value="TRAM"/>
    <property type="match status" value="1"/>
</dbReference>
<gene>
    <name evidence="7" type="ORF">Hgul01_03720</name>
</gene>
<keyword evidence="4" id="KW-0460">Magnesium</keyword>
<feature type="transmembrane region" description="Helical" evidence="5">
    <location>
        <begin position="94"/>
        <end position="115"/>
    </location>
</feature>
<comment type="caution">
    <text evidence="7">The sequence shown here is derived from an EMBL/GenBank/DDBJ whole genome shotgun (WGS) entry which is preliminary data.</text>
</comment>
<evidence type="ECO:0000256" key="3">
    <source>
        <dbReference type="ARBA" id="ARBA00022801"/>
    </source>
</evidence>
<accession>A0ABP9X3D2</accession>
<keyword evidence="3" id="KW-0378">Hydrolase</keyword>
<feature type="transmembrane region" description="Helical" evidence="5">
    <location>
        <begin position="121"/>
        <end position="141"/>
    </location>
</feature>
<feature type="transmembrane region" description="Helical" evidence="5">
    <location>
        <begin position="21"/>
        <end position="40"/>
    </location>
</feature>
<evidence type="ECO:0000313" key="8">
    <source>
        <dbReference type="Proteomes" id="UP001428290"/>
    </source>
</evidence>
<dbReference type="EMBL" id="BAABRU010000013">
    <property type="protein sequence ID" value="GAA5529906.1"/>
    <property type="molecule type" value="Genomic_DNA"/>
</dbReference>
<protein>
    <recommendedName>
        <fullName evidence="6">TRAM domain-containing protein</fullName>
    </recommendedName>
</protein>
<evidence type="ECO:0000256" key="4">
    <source>
        <dbReference type="ARBA" id="ARBA00022842"/>
    </source>
</evidence>
<sequence>MTISEKKAVPVNRNRLLSIDFWVRILGMVVLGYVGWYFSSSSASNPATEDEILAMQLLTLSGAGLGLLITHRVTLYPIRDINQRLRRSTAQEMLALGLGTLLGVVIGALLAIPLSHLPGLLGSYLPAIASFFTIYFSIVAFEYHKKNLVNFGISLQTSKARPVKEAVPMRRTCLVDTSAIIDGRVLAVVRSGFLDGILVVPRFVLNELQLLADSSDDMKRMRGRRGLDMLEEIRKDDQLRLEMPNEDVANARGVDQKLVTLALQDGHALITNDKNLSQVAELQGVQVLNLNVLSDAVRPPVGAGEMLVVKVREEGREREQGIGYLEDGTMVVVEDARERIGDEVRVIVSRVWTNDRGRMVFGRIMGSAGAFYGGKNDASNYPARS</sequence>
<keyword evidence="2" id="KW-0540">Nuclease</keyword>
<evidence type="ECO:0000313" key="7">
    <source>
        <dbReference type="EMBL" id="GAA5529906.1"/>
    </source>
</evidence>
<dbReference type="PROSITE" id="PS50926">
    <property type="entry name" value="TRAM"/>
    <property type="match status" value="1"/>
</dbReference>
<evidence type="ECO:0000256" key="1">
    <source>
        <dbReference type="ARBA" id="ARBA00001946"/>
    </source>
</evidence>
<dbReference type="InterPro" id="IPR002716">
    <property type="entry name" value="PIN_dom"/>
</dbReference>
<organism evidence="7 8">
    <name type="scientific">Herpetosiphon gulosus</name>
    <dbReference type="NCBI Taxonomy" id="1973496"/>
    <lineage>
        <taxon>Bacteria</taxon>
        <taxon>Bacillati</taxon>
        <taxon>Chloroflexota</taxon>
        <taxon>Chloroflexia</taxon>
        <taxon>Herpetosiphonales</taxon>
        <taxon>Herpetosiphonaceae</taxon>
        <taxon>Herpetosiphon</taxon>
    </lineage>
</organism>
<evidence type="ECO:0000259" key="6">
    <source>
        <dbReference type="PROSITE" id="PS50926"/>
    </source>
</evidence>
<feature type="domain" description="TRAM" evidence="6">
    <location>
        <begin position="300"/>
        <end position="366"/>
    </location>
</feature>
<keyword evidence="5" id="KW-1133">Transmembrane helix</keyword>
<dbReference type="SUPFAM" id="SSF88723">
    <property type="entry name" value="PIN domain-like"/>
    <property type="match status" value="1"/>
</dbReference>
<dbReference type="InterPro" id="IPR052041">
    <property type="entry name" value="Nucleic_acid_metab_PIN/TRAM"/>
</dbReference>
<keyword evidence="5" id="KW-0472">Membrane</keyword>
<dbReference type="InterPro" id="IPR002792">
    <property type="entry name" value="TRAM_dom"/>
</dbReference>
<comment type="cofactor">
    <cofactor evidence="1">
        <name>Mg(2+)</name>
        <dbReference type="ChEBI" id="CHEBI:18420"/>
    </cofactor>
</comment>
<keyword evidence="5" id="KW-0812">Transmembrane</keyword>
<feature type="transmembrane region" description="Helical" evidence="5">
    <location>
        <begin position="52"/>
        <end position="73"/>
    </location>
</feature>
<proteinExistence type="predicted"/>
<evidence type="ECO:0000256" key="2">
    <source>
        <dbReference type="ARBA" id="ARBA00022722"/>
    </source>
</evidence>
<dbReference type="CDD" id="cd09877">
    <property type="entry name" value="PIN_YacL-like"/>
    <property type="match status" value="1"/>
</dbReference>
<dbReference type="InterPro" id="IPR029060">
    <property type="entry name" value="PIN-like_dom_sf"/>
</dbReference>
<dbReference type="Gene3D" id="3.40.50.1010">
    <property type="entry name" value="5'-nuclease"/>
    <property type="match status" value="1"/>
</dbReference>
<dbReference type="PANTHER" id="PTHR11603">
    <property type="entry name" value="AAA FAMILY ATPASE"/>
    <property type="match status" value="1"/>
</dbReference>
<dbReference type="SMART" id="SM00670">
    <property type="entry name" value="PINc"/>
    <property type="match status" value="1"/>
</dbReference>
<evidence type="ECO:0000256" key="5">
    <source>
        <dbReference type="SAM" id="Phobius"/>
    </source>
</evidence>
<name>A0ABP9X3D2_9CHLR</name>
<dbReference type="Proteomes" id="UP001428290">
    <property type="component" value="Unassembled WGS sequence"/>
</dbReference>
<reference evidence="7 8" key="1">
    <citation type="submission" date="2024-02" db="EMBL/GenBank/DDBJ databases">
        <title>Herpetosiphon gulosus NBRC 112829.</title>
        <authorList>
            <person name="Ichikawa N."/>
            <person name="Katano-Makiyama Y."/>
            <person name="Hidaka K."/>
        </authorList>
    </citation>
    <scope>NUCLEOTIDE SEQUENCE [LARGE SCALE GENOMIC DNA]</scope>
    <source>
        <strain evidence="7 8">NBRC 112829</strain>
    </source>
</reference>